<dbReference type="RefSeq" id="WP_066594772.1">
    <property type="nucleotide sequence ID" value="NZ_CALBGX010000094.1"/>
</dbReference>
<dbReference type="GeneID" id="78362482"/>
<accession>A0A227KRD4</accession>
<evidence type="ECO:0000313" key="3">
    <source>
        <dbReference type="EMBL" id="OXE50118.1"/>
    </source>
</evidence>
<dbReference type="AlphaFoldDB" id="A0A227KRD4"/>
<name>A0A227KRD4_9BURK</name>
<protein>
    <recommendedName>
        <fullName evidence="2">Cas12f1-like TNB domain-containing protein</fullName>
    </recommendedName>
</protein>
<keyword evidence="1" id="KW-0238">DNA-binding</keyword>
<comment type="caution">
    <text evidence="3">The sequence shown here is derived from an EMBL/GenBank/DDBJ whole genome shotgun (WGS) entry which is preliminary data.</text>
</comment>
<dbReference type="EMBL" id="NHMP01000002">
    <property type="protein sequence ID" value="OXE50118.1"/>
    <property type="molecule type" value="Genomic_DNA"/>
</dbReference>
<dbReference type="Pfam" id="PF07282">
    <property type="entry name" value="Cas12f1-like_TNB"/>
    <property type="match status" value="1"/>
</dbReference>
<gene>
    <name evidence="3" type="ORF">ADH67_03680</name>
</gene>
<reference evidence="4" key="1">
    <citation type="submission" date="2017-05" db="EMBL/GenBank/DDBJ databases">
        <title>Improved OligoMM genomes.</title>
        <authorList>
            <person name="Garzetti D."/>
        </authorList>
    </citation>
    <scope>NUCLEOTIDE SEQUENCE [LARGE SCALE GENOMIC DNA]</scope>
    <source>
        <strain evidence="4">YL45</strain>
    </source>
</reference>
<keyword evidence="4" id="KW-1185">Reference proteome</keyword>
<dbReference type="Proteomes" id="UP000214610">
    <property type="component" value="Unassembled WGS sequence"/>
</dbReference>
<organism evidence="3 4">
    <name type="scientific">Turicimonas muris</name>
    <dbReference type="NCBI Taxonomy" id="1796652"/>
    <lineage>
        <taxon>Bacteria</taxon>
        <taxon>Pseudomonadati</taxon>
        <taxon>Pseudomonadota</taxon>
        <taxon>Betaproteobacteria</taxon>
        <taxon>Burkholderiales</taxon>
        <taxon>Sutterellaceae</taxon>
        <taxon>Turicimonas</taxon>
    </lineage>
</organism>
<evidence type="ECO:0000259" key="2">
    <source>
        <dbReference type="Pfam" id="PF07282"/>
    </source>
</evidence>
<feature type="domain" description="Cas12f1-like TNB" evidence="2">
    <location>
        <begin position="459"/>
        <end position="522"/>
    </location>
</feature>
<dbReference type="GO" id="GO:0003677">
    <property type="term" value="F:DNA binding"/>
    <property type="evidence" value="ECO:0007669"/>
    <property type="project" value="UniProtKB-KW"/>
</dbReference>
<evidence type="ECO:0000256" key="1">
    <source>
        <dbReference type="ARBA" id="ARBA00023125"/>
    </source>
</evidence>
<dbReference type="InterPro" id="IPR010095">
    <property type="entry name" value="Cas12f1-like_TNB"/>
</dbReference>
<evidence type="ECO:0000313" key="4">
    <source>
        <dbReference type="Proteomes" id="UP000214610"/>
    </source>
</evidence>
<proteinExistence type="predicted"/>
<sequence length="575" mass="66816">MKTVNSLPLTVTRLFAPIPPETQAELDLLCELYGRTLQKFQMAFCTHELRQKVWNWRAFRDEIVYCLNLPQPKFETLLEDLKAQGKRAQTELLKFLRSQQSSEGPHLQARHWKLCLEEASQGLRTYWQTVKAELKRQWGRFFGRYSNEPKTLIYINWILRETEPQFYMASQGKVPYPQPPKLNPKEKDAEERYRKRLTAFEKLKKDIETVKRYAVAKRVYCAIKKVRKKIRLPHCRLTSNRADFDSSCWRLNSKDQNELRLMSYAEGAKKRQLIALRILGKGALRGTIQLIKKLDVYELRVCREALCKPERTEGEIVGFDTGYTEVAALSNGAFIGQKFGEKLTRYSDYCKEKGQKRNKLWAKAKELESSAKEKDRRKAQNIFKHNLGRKKHNAKYRRAQDSIKQEINKAINSIVQGKGDGLDGVKVKELVIEKLSAHMGKTRSKNWNRRLSSWARGYIRQCLEQKCKQFGIRLTQVNACHSSRVCPACFYPSKENRVSTDRVKCRQCGYEGHADTCAAKEILRRRSGEIPLYAPPGKVFEMLMVQYKRGLEVPQAPPFSCKTQLNESEGEKKSL</sequence>